<keyword evidence="2" id="KW-1185">Reference proteome</keyword>
<organism evidence="1 2">
    <name type="scientific">Periconia digitata</name>
    <dbReference type="NCBI Taxonomy" id="1303443"/>
    <lineage>
        <taxon>Eukaryota</taxon>
        <taxon>Fungi</taxon>
        <taxon>Dikarya</taxon>
        <taxon>Ascomycota</taxon>
        <taxon>Pezizomycotina</taxon>
        <taxon>Dothideomycetes</taxon>
        <taxon>Pleosporomycetidae</taxon>
        <taxon>Pleosporales</taxon>
        <taxon>Massarineae</taxon>
        <taxon>Periconiaceae</taxon>
        <taxon>Periconia</taxon>
    </lineage>
</organism>
<dbReference type="AlphaFoldDB" id="A0A9W4XI71"/>
<dbReference type="EMBL" id="CAOQHR010000002">
    <property type="protein sequence ID" value="CAI6291030.1"/>
    <property type="molecule type" value="Genomic_DNA"/>
</dbReference>
<name>A0A9W4XI71_9PLEO</name>
<evidence type="ECO:0000313" key="1">
    <source>
        <dbReference type="EMBL" id="CAI6291030.1"/>
    </source>
</evidence>
<evidence type="ECO:0000313" key="2">
    <source>
        <dbReference type="Proteomes" id="UP001152607"/>
    </source>
</evidence>
<dbReference type="Proteomes" id="UP001152607">
    <property type="component" value="Unassembled WGS sequence"/>
</dbReference>
<comment type="caution">
    <text evidence="1">The sequence shown here is derived from an EMBL/GenBank/DDBJ whole genome shotgun (WGS) entry which is preliminary data.</text>
</comment>
<sequence length="59" mass="6796">MKSINATWIRSTIESIENNKIATCFQAVLSFLTGDLRILEVHLHEPQNVNITVYFLQSF</sequence>
<protein>
    <submittedName>
        <fullName evidence="1">Uncharacterized protein</fullName>
    </submittedName>
</protein>
<proteinExistence type="predicted"/>
<reference evidence="1" key="1">
    <citation type="submission" date="2023-01" db="EMBL/GenBank/DDBJ databases">
        <authorList>
            <person name="Van Ghelder C."/>
            <person name="Rancurel C."/>
        </authorList>
    </citation>
    <scope>NUCLEOTIDE SEQUENCE</scope>
    <source>
        <strain evidence="1">CNCM I-4278</strain>
    </source>
</reference>
<gene>
    <name evidence="1" type="ORF">PDIGIT_LOCUS2457</name>
</gene>
<accession>A0A9W4XI71</accession>